<feature type="region of interest" description="Disordered" evidence="1">
    <location>
        <begin position="360"/>
        <end position="385"/>
    </location>
</feature>
<feature type="compositionally biased region" description="Polar residues" evidence="1">
    <location>
        <begin position="123"/>
        <end position="148"/>
    </location>
</feature>
<proteinExistence type="predicted"/>
<feature type="compositionally biased region" description="Acidic residues" evidence="1">
    <location>
        <begin position="441"/>
        <end position="452"/>
    </location>
</feature>
<feature type="compositionally biased region" description="Polar residues" evidence="1">
    <location>
        <begin position="166"/>
        <end position="177"/>
    </location>
</feature>
<name>A0A835WA47_CHLIN</name>
<dbReference type="Proteomes" id="UP000650467">
    <property type="component" value="Unassembled WGS sequence"/>
</dbReference>
<sequence>MASDSGVVEDVLASGPSLQQAFAAFVLSRQTANPGADTKAAVAAAGKKAGHKRKAKKKAATGLGGTSSKPGSPPKSPGGSRKGSRPGSSGSCSSGSSKPGESAGGGGGGGPKRGSPRRPKSPASLSGTDAAGSNPTRPKSATAPSTGAITLVATSGAGPTRPRSPHYSSPGSPLSPSTEERRARLRAQFLELARSFIGVPYGKRYHEPGNCACEGCSSSGRQLYHEPLFLDCCGLVRKAARALQRQLGFRLGPGNQAYQFDTLPVRMACVAELRPGDLIFYSGTPYSPDARRYAFDMTHVEIFVGGTTGEATLGSRERYKWVMEYDSYRFTSQRWALSAHHFCSIDPWLDGVCAPQHPELWSTAGRRGGQQGQGQRSGGSRPSTAGLSWNARKYSIFGGAAAAAEVGSRGGSHAKAKGDEAAASLAAATTVAAAPVAGSQQDDDGESDGQEG</sequence>
<reference evidence="2" key="1">
    <citation type="journal article" date="2020" name="bioRxiv">
        <title>Comparative genomics of Chlamydomonas.</title>
        <authorList>
            <person name="Craig R.J."/>
            <person name="Hasan A.R."/>
            <person name="Ness R.W."/>
            <person name="Keightley P.D."/>
        </authorList>
    </citation>
    <scope>NUCLEOTIDE SEQUENCE</scope>
    <source>
        <strain evidence="2">SAG 7.73</strain>
    </source>
</reference>
<accession>A0A835WA47</accession>
<feature type="compositionally biased region" description="Low complexity" evidence="1">
    <location>
        <begin position="85"/>
        <end position="101"/>
    </location>
</feature>
<dbReference type="InterPro" id="IPR038765">
    <property type="entry name" value="Papain-like_cys_pep_sf"/>
</dbReference>
<dbReference type="PANTHER" id="PTHR47664">
    <property type="entry name" value="NLPC_P60 DOMAIN-CONTAINING PROTEIN"/>
    <property type="match status" value="1"/>
</dbReference>
<feature type="compositionally biased region" description="Gly residues" evidence="1">
    <location>
        <begin position="102"/>
        <end position="112"/>
    </location>
</feature>
<evidence type="ECO:0000313" key="2">
    <source>
        <dbReference type="EMBL" id="KAG2443593.1"/>
    </source>
</evidence>
<dbReference type="SUPFAM" id="SSF54001">
    <property type="entry name" value="Cysteine proteinases"/>
    <property type="match status" value="1"/>
</dbReference>
<organism evidence="2 3">
    <name type="scientific">Chlamydomonas incerta</name>
    <dbReference type="NCBI Taxonomy" id="51695"/>
    <lineage>
        <taxon>Eukaryota</taxon>
        <taxon>Viridiplantae</taxon>
        <taxon>Chlorophyta</taxon>
        <taxon>core chlorophytes</taxon>
        <taxon>Chlorophyceae</taxon>
        <taxon>CS clade</taxon>
        <taxon>Chlamydomonadales</taxon>
        <taxon>Chlamydomonadaceae</taxon>
        <taxon>Chlamydomonas</taxon>
    </lineage>
</organism>
<comment type="caution">
    <text evidence="2">The sequence shown here is derived from an EMBL/GenBank/DDBJ whole genome shotgun (WGS) entry which is preliminary data.</text>
</comment>
<feature type="region of interest" description="Disordered" evidence="1">
    <location>
        <begin position="428"/>
        <end position="452"/>
    </location>
</feature>
<dbReference type="OrthoDB" id="202825at2759"/>
<gene>
    <name evidence="2" type="ORF">HXX76_001944</name>
</gene>
<dbReference type="Gene3D" id="3.90.1720.10">
    <property type="entry name" value="endopeptidase domain like (from Nostoc punctiforme)"/>
    <property type="match status" value="1"/>
</dbReference>
<keyword evidence="3" id="KW-1185">Reference proteome</keyword>
<dbReference type="PANTHER" id="PTHR47664:SF1">
    <property type="entry name" value="CHROMOSOME UNDETERMINED SCAFFOLD_14, WHOLE GENOME SHOTGUN SEQUENCE"/>
    <property type="match status" value="1"/>
</dbReference>
<feature type="compositionally biased region" description="Low complexity" evidence="1">
    <location>
        <begin position="35"/>
        <end position="47"/>
    </location>
</feature>
<dbReference type="EMBL" id="JAEHOC010000003">
    <property type="protein sequence ID" value="KAG2443593.1"/>
    <property type="molecule type" value="Genomic_DNA"/>
</dbReference>
<evidence type="ECO:0000256" key="1">
    <source>
        <dbReference type="SAM" id="MobiDB-lite"/>
    </source>
</evidence>
<feature type="compositionally biased region" description="Low complexity" evidence="1">
    <location>
        <begin position="428"/>
        <end position="440"/>
    </location>
</feature>
<feature type="compositionally biased region" description="Gly residues" evidence="1">
    <location>
        <begin position="366"/>
        <end position="377"/>
    </location>
</feature>
<protein>
    <recommendedName>
        <fullName evidence="4">NlpC/P60 domain-containing protein</fullName>
    </recommendedName>
</protein>
<evidence type="ECO:0008006" key="4">
    <source>
        <dbReference type="Google" id="ProtNLM"/>
    </source>
</evidence>
<dbReference type="AlphaFoldDB" id="A0A835WA47"/>
<evidence type="ECO:0000313" key="3">
    <source>
        <dbReference type="Proteomes" id="UP000650467"/>
    </source>
</evidence>
<feature type="region of interest" description="Disordered" evidence="1">
    <location>
        <begin position="31"/>
        <end position="181"/>
    </location>
</feature>
<feature type="compositionally biased region" description="Basic residues" evidence="1">
    <location>
        <begin position="48"/>
        <end position="59"/>
    </location>
</feature>